<dbReference type="SMART" id="SM00343">
    <property type="entry name" value="ZnF_C2HC"/>
    <property type="match status" value="3"/>
</dbReference>
<dbReference type="GO" id="GO:0008270">
    <property type="term" value="F:zinc ion binding"/>
    <property type="evidence" value="ECO:0007669"/>
    <property type="project" value="UniProtKB-KW"/>
</dbReference>
<feature type="compositionally biased region" description="Basic and acidic residues" evidence="3">
    <location>
        <begin position="33"/>
        <end position="44"/>
    </location>
</feature>
<dbReference type="EMBL" id="CM029052">
    <property type="protein sequence ID" value="KAG2559419.1"/>
    <property type="molecule type" value="Genomic_DNA"/>
</dbReference>
<keyword evidence="1" id="KW-0863">Zinc-finger</keyword>
<gene>
    <name evidence="5" type="ORF">PVAP13_8NG308893</name>
</gene>
<evidence type="ECO:0000256" key="2">
    <source>
        <dbReference type="SAM" id="Coils"/>
    </source>
</evidence>
<dbReference type="Proteomes" id="UP000823388">
    <property type="component" value="Chromosome 8N"/>
</dbReference>
<protein>
    <recommendedName>
        <fullName evidence="4">CCHC-type domain-containing protein</fullName>
    </recommendedName>
</protein>
<keyword evidence="1" id="KW-0479">Metal-binding</keyword>
<evidence type="ECO:0000256" key="3">
    <source>
        <dbReference type="SAM" id="MobiDB-lite"/>
    </source>
</evidence>
<dbReference type="InterPro" id="IPR036875">
    <property type="entry name" value="Znf_CCHC_sf"/>
</dbReference>
<dbReference type="InterPro" id="IPR051714">
    <property type="entry name" value="Znf_CCHC_NABP"/>
</dbReference>
<feature type="domain" description="CCHC-type" evidence="4">
    <location>
        <begin position="443"/>
        <end position="458"/>
    </location>
</feature>
<dbReference type="InterPro" id="IPR001878">
    <property type="entry name" value="Znf_CCHC"/>
</dbReference>
<evidence type="ECO:0000313" key="6">
    <source>
        <dbReference type="Proteomes" id="UP000823388"/>
    </source>
</evidence>
<feature type="coiled-coil region" evidence="2">
    <location>
        <begin position="170"/>
        <end position="204"/>
    </location>
</feature>
<accession>A0A8T0PFK7</accession>
<keyword evidence="2" id="KW-0175">Coiled coil</keyword>
<feature type="coiled-coil region" evidence="2">
    <location>
        <begin position="257"/>
        <end position="284"/>
    </location>
</feature>
<feature type="domain" description="CCHC-type" evidence="4">
    <location>
        <begin position="333"/>
        <end position="349"/>
    </location>
</feature>
<dbReference type="PANTHER" id="PTHR23002">
    <property type="entry name" value="ZINC FINGER CCHC DOMAIN CONTAINING PROTEIN"/>
    <property type="match status" value="1"/>
</dbReference>
<evidence type="ECO:0000259" key="4">
    <source>
        <dbReference type="PROSITE" id="PS50158"/>
    </source>
</evidence>
<evidence type="ECO:0000256" key="1">
    <source>
        <dbReference type="PROSITE-ProRule" id="PRU00047"/>
    </source>
</evidence>
<keyword evidence="1" id="KW-0862">Zinc</keyword>
<dbReference type="SUPFAM" id="SSF57756">
    <property type="entry name" value="Retrovirus zinc finger-like domains"/>
    <property type="match status" value="2"/>
</dbReference>
<name>A0A8T0PFK7_PANVG</name>
<dbReference type="Gene3D" id="4.10.60.10">
    <property type="entry name" value="Zinc finger, CCHC-type"/>
    <property type="match status" value="2"/>
</dbReference>
<dbReference type="PROSITE" id="PS50158">
    <property type="entry name" value="ZF_CCHC"/>
    <property type="match status" value="2"/>
</dbReference>
<dbReference type="AlphaFoldDB" id="A0A8T0PFK7"/>
<reference evidence="5" key="1">
    <citation type="submission" date="2020-05" db="EMBL/GenBank/DDBJ databases">
        <title>WGS assembly of Panicum virgatum.</title>
        <authorList>
            <person name="Lovell J.T."/>
            <person name="Jenkins J."/>
            <person name="Shu S."/>
            <person name="Juenger T.E."/>
            <person name="Schmutz J."/>
        </authorList>
    </citation>
    <scope>NUCLEOTIDE SEQUENCE</scope>
    <source>
        <strain evidence="5">AP13</strain>
    </source>
</reference>
<organism evidence="5 6">
    <name type="scientific">Panicum virgatum</name>
    <name type="common">Blackwell switchgrass</name>
    <dbReference type="NCBI Taxonomy" id="38727"/>
    <lineage>
        <taxon>Eukaryota</taxon>
        <taxon>Viridiplantae</taxon>
        <taxon>Streptophyta</taxon>
        <taxon>Embryophyta</taxon>
        <taxon>Tracheophyta</taxon>
        <taxon>Spermatophyta</taxon>
        <taxon>Magnoliopsida</taxon>
        <taxon>Liliopsida</taxon>
        <taxon>Poales</taxon>
        <taxon>Poaceae</taxon>
        <taxon>PACMAD clade</taxon>
        <taxon>Panicoideae</taxon>
        <taxon>Panicodae</taxon>
        <taxon>Paniceae</taxon>
        <taxon>Panicinae</taxon>
        <taxon>Panicum</taxon>
        <taxon>Panicum sect. Hiantes</taxon>
    </lineage>
</organism>
<dbReference type="Pfam" id="PF00098">
    <property type="entry name" value="zf-CCHC"/>
    <property type="match status" value="2"/>
</dbReference>
<keyword evidence="6" id="KW-1185">Reference proteome</keyword>
<evidence type="ECO:0000313" key="5">
    <source>
        <dbReference type="EMBL" id="KAG2559419.1"/>
    </source>
</evidence>
<proteinExistence type="predicted"/>
<dbReference type="GO" id="GO:0003676">
    <property type="term" value="F:nucleic acid binding"/>
    <property type="evidence" value="ECO:0007669"/>
    <property type="project" value="InterPro"/>
</dbReference>
<sequence length="519" mass="58552">MRENAHLIWKFLKNLYDKDCSVPSVISTAYQKSSDKSWEDKVTETSDSAPEITANPEVPDSEPGSSRLEDNAEIYQSDDESASNGSAQSHYGHHQCFVATAEDNSDLDIDSGSNYDSDDDDEELMLEIRKVSKKSKETILGLMKKVMKQDQEIKKQKKVLNKKDDEIKCLALVEEINHALKTELEELTSKHMDLQNLHQKLKCSNDQLVDLFVNLEVAHGVIVTMVKSYKQIDNTCSQNENKEKQSWYEQVVVKDCNDDLALENEVLKQEVERLSQGLSKLKGKSVVQPSQDNRETMVKKLEKGSTVQNSCNLIHKSKESKSQTKKRDLAHVKCFKCSKLGHYASMCSNMQEGQKTLSKRQRSLAKRRCFGCCKMGHRIATCPDKSSKPGSSGWYNPEVPVLKSQRHFRPNIGFKKAQEKYLERKAVKGNKNNPSSNIKHKVCYTCREKGHLGKDCPKGNSSKPNLINNVTLCYRRPSNGVGAGRMMSSSTTRPRAIWVPKSLLTKLCGPNLAWVPKCA</sequence>
<comment type="caution">
    <text evidence="5">The sequence shown here is derived from an EMBL/GenBank/DDBJ whole genome shotgun (WGS) entry which is preliminary data.</text>
</comment>
<feature type="region of interest" description="Disordered" evidence="3">
    <location>
        <begin position="29"/>
        <end position="68"/>
    </location>
</feature>